<organism evidence="1 2">
    <name type="scientific">Aquirufa beregesia</name>
    <dbReference type="NCBI Taxonomy" id="2516556"/>
    <lineage>
        <taxon>Bacteria</taxon>
        <taxon>Pseudomonadati</taxon>
        <taxon>Bacteroidota</taxon>
        <taxon>Cytophagia</taxon>
        <taxon>Cytophagales</taxon>
        <taxon>Flectobacillaceae</taxon>
        <taxon>Aquirufa</taxon>
    </lineage>
</organism>
<dbReference type="EMBL" id="SEWW01000004">
    <property type="protein sequence ID" value="NGZ44412.1"/>
    <property type="molecule type" value="Genomic_DNA"/>
</dbReference>
<evidence type="ECO:0000313" key="1">
    <source>
        <dbReference type="EMBL" id="NGZ44412.1"/>
    </source>
</evidence>
<evidence type="ECO:0008006" key="3">
    <source>
        <dbReference type="Google" id="ProtNLM"/>
    </source>
</evidence>
<accession>A0ABX0EXS5</accession>
<dbReference type="PROSITE" id="PS51257">
    <property type="entry name" value="PROKAR_LIPOPROTEIN"/>
    <property type="match status" value="1"/>
</dbReference>
<proteinExistence type="predicted"/>
<name>A0ABX0EXS5_9BACT</name>
<keyword evidence="2" id="KW-1185">Reference proteome</keyword>
<gene>
    <name evidence="1" type="ORF">EWU23_07990</name>
</gene>
<dbReference type="Proteomes" id="UP001318301">
    <property type="component" value="Unassembled WGS sequence"/>
</dbReference>
<protein>
    <recommendedName>
        <fullName evidence="3">DUF3997 domain-containing protein</fullName>
    </recommendedName>
</protein>
<sequence length="150" mass="16984">MKNLGLLICVCVGILSCKNSTPDPINESNFKIKAGYICGWGAGIDTLEISNQTVRYVYYVPRNSLKPEITKSRKLSDQEWAEIKNVVNWSQFNLLKYKTCNVCFDGCDEWIVIQNGDLSHQITFTRGLKIDTISPLQSKLAQLKSEFTNL</sequence>
<evidence type="ECO:0000313" key="2">
    <source>
        <dbReference type="Proteomes" id="UP001318301"/>
    </source>
</evidence>
<dbReference type="RefSeq" id="WP_166230602.1">
    <property type="nucleotide sequence ID" value="NZ_CBCSIJ010000003.1"/>
</dbReference>
<comment type="caution">
    <text evidence="1">The sequence shown here is derived from an EMBL/GenBank/DDBJ whole genome shotgun (WGS) entry which is preliminary data.</text>
</comment>
<reference evidence="1 2" key="1">
    <citation type="submission" date="2019-02" db="EMBL/GenBank/DDBJ databases">
        <title>Genome of a new Bacteroidetes strain.</title>
        <authorList>
            <person name="Pitt A."/>
        </authorList>
    </citation>
    <scope>NUCLEOTIDE SEQUENCE [LARGE SCALE GENOMIC DNA]</scope>
    <source>
        <strain evidence="1 2">50C-KIRBA</strain>
    </source>
</reference>